<feature type="transmembrane region" description="Helical" evidence="8">
    <location>
        <begin position="68"/>
        <end position="85"/>
    </location>
</feature>
<dbReference type="InterPro" id="IPR009908">
    <property type="entry name" value="Methylamine_util_MauE"/>
</dbReference>
<proteinExistence type="predicted"/>
<evidence type="ECO:0000256" key="6">
    <source>
        <dbReference type="ARBA" id="ARBA00022989"/>
    </source>
</evidence>
<protein>
    <recommendedName>
        <fullName evidence="4">Methylamine utilization protein MauE</fullName>
    </recommendedName>
</protein>
<evidence type="ECO:0000259" key="9">
    <source>
        <dbReference type="Pfam" id="PF07291"/>
    </source>
</evidence>
<sequence length="161" mass="16576">MAPVIIFLAMLLAGSAVHKAVSHRRLAIAAARLVGMPSQGQLFLIIAGTLEVAAAVCLLVAPLQKTGAILGLVVWLAYAAALLAHRGQSLDCGCDLVGRERPVGWLTIARPTALAMLVAIASTLPAASIGVDAPFAAAGLLALYLAASELLAIPLPRWRKS</sequence>
<dbReference type="GO" id="GO:0030416">
    <property type="term" value="P:methylamine metabolic process"/>
    <property type="evidence" value="ECO:0007669"/>
    <property type="project" value="InterPro"/>
</dbReference>
<feature type="transmembrane region" description="Helical" evidence="8">
    <location>
        <begin position="105"/>
        <end position="127"/>
    </location>
</feature>
<evidence type="ECO:0000256" key="2">
    <source>
        <dbReference type="ARBA" id="ARBA00004141"/>
    </source>
</evidence>
<feature type="transmembrane region" description="Helical" evidence="8">
    <location>
        <begin position="134"/>
        <end position="155"/>
    </location>
</feature>
<evidence type="ECO:0000313" key="10">
    <source>
        <dbReference type="EMBL" id="KHS46718.1"/>
    </source>
</evidence>
<keyword evidence="7 8" id="KW-0472">Membrane</keyword>
<evidence type="ECO:0000256" key="8">
    <source>
        <dbReference type="SAM" id="Phobius"/>
    </source>
</evidence>
<dbReference type="PATRIC" id="fig|48936.3.peg.1964"/>
<comment type="caution">
    <text evidence="10">The sequence shown here is derived from an EMBL/GenBank/DDBJ whole genome shotgun (WGS) entry which is preliminary data.</text>
</comment>
<comment type="function">
    <text evidence="1">May be specifically involved in the processing, transport, and/or maturation of the MADH beta-subunit.</text>
</comment>
<gene>
    <name evidence="10" type="ORF">NJ75_01954</name>
</gene>
<evidence type="ECO:0000256" key="1">
    <source>
        <dbReference type="ARBA" id="ARBA00003475"/>
    </source>
</evidence>
<evidence type="ECO:0000256" key="7">
    <source>
        <dbReference type="ARBA" id="ARBA00023136"/>
    </source>
</evidence>
<dbReference type="GO" id="GO:0016020">
    <property type="term" value="C:membrane"/>
    <property type="evidence" value="ECO:0007669"/>
    <property type="project" value="UniProtKB-SubCell"/>
</dbReference>
<organism evidence="10 11">
    <name type="scientific">Novosphingobium subterraneum</name>
    <dbReference type="NCBI Taxonomy" id="48936"/>
    <lineage>
        <taxon>Bacteria</taxon>
        <taxon>Pseudomonadati</taxon>
        <taxon>Pseudomonadota</taxon>
        <taxon>Alphaproteobacteria</taxon>
        <taxon>Sphingomonadales</taxon>
        <taxon>Sphingomonadaceae</taxon>
        <taxon>Novosphingobium</taxon>
    </lineage>
</organism>
<dbReference type="RefSeq" id="WP_052242282.1">
    <property type="nucleotide sequence ID" value="NZ_JRVC01000008.1"/>
</dbReference>
<comment type="pathway">
    <text evidence="3">One-carbon metabolism; methylamine degradation.</text>
</comment>
<evidence type="ECO:0000256" key="5">
    <source>
        <dbReference type="ARBA" id="ARBA00022692"/>
    </source>
</evidence>
<dbReference type="Pfam" id="PF07291">
    <property type="entry name" value="MauE"/>
    <property type="match status" value="1"/>
</dbReference>
<dbReference type="UniPathway" id="UPA00895"/>
<evidence type="ECO:0000313" key="11">
    <source>
        <dbReference type="Proteomes" id="UP000031338"/>
    </source>
</evidence>
<keyword evidence="6 8" id="KW-1133">Transmembrane helix</keyword>
<dbReference type="EMBL" id="JRVC01000008">
    <property type="protein sequence ID" value="KHS46718.1"/>
    <property type="molecule type" value="Genomic_DNA"/>
</dbReference>
<name>A0A0B8ZUA9_9SPHN</name>
<keyword evidence="5 8" id="KW-0812">Transmembrane</keyword>
<dbReference type="STRING" id="48936.NJ75_01954"/>
<evidence type="ECO:0000256" key="4">
    <source>
        <dbReference type="ARBA" id="ARBA00019078"/>
    </source>
</evidence>
<reference evidence="10 11" key="1">
    <citation type="submission" date="2014-10" db="EMBL/GenBank/DDBJ databases">
        <title>Draft genome sequence of Novosphingobium subterraneum DSM 12447.</title>
        <authorList>
            <person name="Gan H.M."/>
            <person name="Gan H.Y."/>
            <person name="Savka M.A."/>
        </authorList>
    </citation>
    <scope>NUCLEOTIDE SEQUENCE [LARGE SCALE GENOMIC DNA]</scope>
    <source>
        <strain evidence="10 11">DSM 12447</strain>
    </source>
</reference>
<evidence type="ECO:0000256" key="3">
    <source>
        <dbReference type="ARBA" id="ARBA00004856"/>
    </source>
</evidence>
<dbReference type="Proteomes" id="UP000031338">
    <property type="component" value="Unassembled WGS sequence"/>
</dbReference>
<feature type="domain" description="Methylamine utilisation protein MauE" evidence="9">
    <location>
        <begin position="5"/>
        <end position="121"/>
    </location>
</feature>
<keyword evidence="11" id="KW-1185">Reference proteome</keyword>
<feature type="transmembrane region" description="Helical" evidence="8">
    <location>
        <begin position="43"/>
        <end position="61"/>
    </location>
</feature>
<dbReference type="AlphaFoldDB" id="A0A0B8ZUA9"/>
<comment type="subcellular location">
    <subcellularLocation>
        <location evidence="2">Membrane</location>
        <topology evidence="2">Multi-pass membrane protein</topology>
    </subcellularLocation>
</comment>
<accession>A0A0B8ZUA9</accession>